<keyword evidence="6 9" id="KW-0408">Iron</keyword>
<keyword evidence="7 9" id="KW-0503">Monooxygenase</keyword>
<dbReference type="Gene3D" id="1.20.1260.10">
    <property type="match status" value="1"/>
</dbReference>
<sequence>MQSTRHPFDHLINGFDKALRVVAGVASASRPNPAAHAADATLDDTERRHSAGLMRVNHVGEVCAQALYDAQGRFAQSEALRRQFADAGREEEDHLAWTAQRLQELGSRPSLLNPLWYAGAYALGAVAARLGDARSLGFVVETERQVEAHLASHLHRLPAQDAKSRALVEQMRQDEIAHGASAQSLGATEVAAPVRQAMTAMAKLMTTTAYYL</sequence>
<dbReference type="EC" id="1.14.99.60" evidence="9"/>
<feature type="binding site" evidence="9">
    <location>
        <position position="175"/>
    </location>
    <ligand>
        <name>Fe cation</name>
        <dbReference type="ChEBI" id="CHEBI:24875"/>
        <label>2</label>
    </ligand>
</feature>
<comment type="cofactor">
    <cofactor evidence="9">
        <name>Fe cation</name>
        <dbReference type="ChEBI" id="CHEBI:24875"/>
    </cofactor>
    <text evidence="9">Binds 2 iron ions per subunit.</text>
</comment>
<comment type="subcellular location">
    <subcellularLocation>
        <location evidence="9">Cell membrane</location>
        <topology evidence="9">Peripheral membrane protein</topology>
    </subcellularLocation>
</comment>
<feature type="binding site" evidence="9">
    <location>
        <position position="175"/>
    </location>
    <ligand>
        <name>Fe cation</name>
        <dbReference type="ChEBI" id="CHEBI:24875"/>
        <label>1</label>
    </ligand>
</feature>
<evidence type="ECO:0000313" key="11">
    <source>
        <dbReference type="Proteomes" id="UP001595530"/>
    </source>
</evidence>
<dbReference type="PANTHER" id="PTHR11237">
    <property type="entry name" value="COENZYME Q10 BIOSYNTHESIS PROTEIN 7"/>
    <property type="match status" value="1"/>
</dbReference>
<gene>
    <name evidence="9 10" type="primary">coq7</name>
    <name evidence="10" type="ORF">ACFOFO_14415</name>
</gene>
<keyword evidence="8 9" id="KW-0472">Membrane</keyword>
<evidence type="ECO:0000256" key="1">
    <source>
        <dbReference type="ARBA" id="ARBA00004749"/>
    </source>
</evidence>
<dbReference type="InterPro" id="IPR047809">
    <property type="entry name" value="COQ7_proteobact"/>
</dbReference>
<dbReference type="InterPro" id="IPR009078">
    <property type="entry name" value="Ferritin-like_SF"/>
</dbReference>
<comment type="similarity">
    <text evidence="9">Belongs to the COQ7 family.</text>
</comment>
<keyword evidence="3 9" id="KW-0831">Ubiquinone biosynthesis</keyword>
<evidence type="ECO:0000256" key="6">
    <source>
        <dbReference type="ARBA" id="ARBA00023004"/>
    </source>
</evidence>
<proteinExistence type="inferred from homology"/>
<keyword evidence="5 9" id="KW-0560">Oxidoreductase</keyword>
<protein>
    <recommendedName>
        <fullName evidence="9">3-demethoxyubiquinol 3-hydroxylase</fullName>
        <shortName evidence="9">DMQ hydroxylase</shortName>
        <ecNumber evidence="9">1.14.99.60</ecNumber>
    </recommendedName>
    <alternativeName>
        <fullName evidence="9">2-nonaprenyl-3-methyl-6-methoxy-1,4-benzoquinol hydroxylase</fullName>
    </alternativeName>
</protein>
<dbReference type="InterPro" id="IPR012347">
    <property type="entry name" value="Ferritin-like"/>
</dbReference>
<evidence type="ECO:0000256" key="2">
    <source>
        <dbReference type="ARBA" id="ARBA00022475"/>
    </source>
</evidence>
<evidence type="ECO:0000313" key="10">
    <source>
        <dbReference type="EMBL" id="MFC3109140.1"/>
    </source>
</evidence>
<keyword evidence="2 9" id="KW-1003">Cell membrane</keyword>
<comment type="pathway">
    <text evidence="1 9">Cofactor biosynthesis; ubiquinone biosynthesis.</text>
</comment>
<evidence type="ECO:0000256" key="8">
    <source>
        <dbReference type="ARBA" id="ARBA00023136"/>
    </source>
</evidence>
<feature type="binding site" evidence="9">
    <location>
        <position position="91"/>
    </location>
    <ligand>
        <name>Fe cation</name>
        <dbReference type="ChEBI" id="CHEBI:24875"/>
        <label>1</label>
    </ligand>
</feature>
<feature type="binding site" evidence="9">
    <location>
        <position position="94"/>
    </location>
    <ligand>
        <name>Fe cation</name>
        <dbReference type="ChEBI" id="CHEBI:24875"/>
        <label>1</label>
    </ligand>
</feature>
<organism evidence="10 11">
    <name type="scientific">Undibacterium arcticum</name>
    <dbReference type="NCBI Taxonomy" id="1762892"/>
    <lineage>
        <taxon>Bacteria</taxon>
        <taxon>Pseudomonadati</taxon>
        <taxon>Pseudomonadota</taxon>
        <taxon>Betaproteobacteria</taxon>
        <taxon>Burkholderiales</taxon>
        <taxon>Oxalobacteraceae</taxon>
        <taxon>Undibacterium</taxon>
    </lineage>
</organism>
<reference evidence="11" key="1">
    <citation type="journal article" date="2019" name="Int. J. Syst. Evol. Microbiol.">
        <title>The Global Catalogue of Microorganisms (GCM) 10K type strain sequencing project: providing services to taxonomists for standard genome sequencing and annotation.</title>
        <authorList>
            <consortium name="The Broad Institute Genomics Platform"/>
            <consortium name="The Broad Institute Genome Sequencing Center for Infectious Disease"/>
            <person name="Wu L."/>
            <person name="Ma J."/>
        </authorList>
    </citation>
    <scope>NUCLEOTIDE SEQUENCE [LARGE SCALE GENOMIC DNA]</scope>
    <source>
        <strain evidence="11">KCTC 42986</strain>
    </source>
</reference>
<dbReference type="NCBIfam" id="NF033656">
    <property type="entry name" value="DMQ_monoox_COQ7"/>
    <property type="match status" value="1"/>
</dbReference>
<dbReference type="RefSeq" id="WP_390327117.1">
    <property type="nucleotide sequence ID" value="NZ_JBHRTP010000041.1"/>
</dbReference>
<dbReference type="GO" id="GO:0004497">
    <property type="term" value="F:monooxygenase activity"/>
    <property type="evidence" value="ECO:0007669"/>
    <property type="project" value="UniProtKB-KW"/>
</dbReference>
<evidence type="ECO:0000256" key="9">
    <source>
        <dbReference type="HAMAP-Rule" id="MF_01658"/>
    </source>
</evidence>
<dbReference type="CDD" id="cd01042">
    <property type="entry name" value="DMQH"/>
    <property type="match status" value="1"/>
</dbReference>
<dbReference type="InterPro" id="IPR011566">
    <property type="entry name" value="Ubq_synth_Coq7"/>
</dbReference>
<dbReference type="HAMAP" id="MF_01658">
    <property type="entry name" value="COQ7"/>
    <property type="match status" value="1"/>
</dbReference>
<dbReference type="SUPFAM" id="SSF47240">
    <property type="entry name" value="Ferritin-like"/>
    <property type="match status" value="1"/>
</dbReference>
<evidence type="ECO:0000256" key="4">
    <source>
        <dbReference type="ARBA" id="ARBA00022723"/>
    </source>
</evidence>
<feature type="binding site" evidence="9">
    <location>
        <position position="143"/>
    </location>
    <ligand>
        <name>Fe cation</name>
        <dbReference type="ChEBI" id="CHEBI:24875"/>
        <label>2</label>
    </ligand>
</feature>
<accession>A0ABV7F6I3</accession>
<dbReference type="PANTHER" id="PTHR11237:SF4">
    <property type="entry name" value="5-DEMETHOXYUBIQUINONE HYDROXYLASE, MITOCHONDRIAL"/>
    <property type="match status" value="1"/>
</dbReference>
<evidence type="ECO:0000256" key="3">
    <source>
        <dbReference type="ARBA" id="ARBA00022688"/>
    </source>
</evidence>
<feature type="binding site" evidence="9">
    <location>
        <position position="178"/>
    </location>
    <ligand>
        <name>Fe cation</name>
        <dbReference type="ChEBI" id="CHEBI:24875"/>
        <label>2</label>
    </ligand>
</feature>
<name>A0ABV7F6I3_9BURK</name>
<comment type="caution">
    <text evidence="10">The sequence shown here is derived from an EMBL/GenBank/DDBJ whole genome shotgun (WGS) entry which is preliminary data.</text>
</comment>
<keyword evidence="11" id="KW-1185">Reference proteome</keyword>
<dbReference type="Proteomes" id="UP001595530">
    <property type="component" value="Unassembled WGS sequence"/>
</dbReference>
<keyword evidence="4 9" id="KW-0479">Metal-binding</keyword>
<comment type="function">
    <text evidence="9">Catalyzes the hydroxylation of 2-nonaprenyl-3-methyl-6-methoxy-1,4-benzoquinol during ubiquinone biosynthesis.</text>
</comment>
<evidence type="ECO:0000256" key="5">
    <source>
        <dbReference type="ARBA" id="ARBA00023002"/>
    </source>
</evidence>
<feature type="binding site" evidence="9">
    <location>
        <position position="91"/>
    </location>
    <ligand>
        <name>Fe cation</name>
        <dbReference type="ChEBI" id="CHEBI:24875"/>
        <label>2</label>
    </ligand>
</feature>
<dbReference type="EMBL" id="JBHRTP010000041">
    <property type="protein sequence ID" value="MFC3109140.1"/>
    <property type="molecule type" value="Genomic_DNA"/>
</dbReference>
<comment type="catalytic activity">
    <reaction evidence="9">
        <text>a 5-methoxy-2-methyl-3-(all-trans-polyprenyl)benzene-1,4-diol + AH2 + O2 = a 3-demethylubiquinol + A + H2O</text>
        <dbReference type="Rhea" id="RHEA:50908"/>
        <dbReference type="Rhea" id="RHEA-COMP:10859"/>
        <dbReference type="Rhea" id="RHEA-COMP:10914"/>
        <dbReference type="ChEBI" id="CHEBI:13193"/>
        <dbReference type="ChEBI" id="CHEBI:15377"/>
        <dbReference type="ChEBI" id="CHEBI:15379"/>
        <dbReference type="ChEBI" id="CHEBI:17499"/>
        <dbReference type="ChEBI" id="CHEBI:84167"/>
        <dbReference type="ChEBI" id="CHEBI:84422"/>
        <dbReference type="EC" id="1.14.99.60"/>
    </reaction>
</comment>
<feature type="binding site" evidence="9">
    <location>
        <position position="61"/>
    </location>
    <ligand>
        <name>Fe cation</name>
        <dbReference type="ChEBI" id="CHEBI:24875"/>
        <label>1</label>
    </ligand>
</feature>
<dbReference type="Pfam" id="PF03232">
    <property type="entry name" value="COQ7"/>
    <property type="match status" value="1"/>
</dbReference>
<evidence type="ECO:0000256" key="7">
    <source>
        <dbReference type="ARBA" id="ARBA00023033"/>
    </source>
</evidence>